<protein>
    <submittedName>
        <fullName evidence="2">Uncharacterized protein</fullName>
    </submittedName>
</protein>
<dbReference type="RefSeq" id="WP_377352513.1">
    <property type="nucleotide sequence ID" value="NZ_JBHTLQ010000005.1"/>
</dbReference>
<evidence type="ECO:0000256" key="1">
    <source>
        <dbReference type="SAM" id="SignalP"/>
    </source>
</evidence>
<feature type="signal peptide" evidence="1">
    <location>
        <begin position="1"/>
        <end position="27"/>
    </location>
</feature>
<dbReference type="EMBL" id="JBHTLQ010000005">
    <property type="protein sequence ID" value="MFD1189630.1"/>
    <property type="molecule type" value="Genomic_DNA"/>
</dbReference>
<gene>
    <name evidence="2" type="ORF">ACFQ27_03485</name>
</gene>
<name>A0ABW3SYE3_9CAUL</name>
<comment type="caution">
    <text evidence="2">The sequence shown here is derived from an EMBL/GenBank/DDBJ whole genome shotgun (WGS) entry which is preliminary data.</text>
</comment>
<evidence type="ECO:0000313" key="2">
    <source>
        <dbReference type="EMBL" id="MFD1189630.1"/>
    </source>
</evidence>
<organism evidence="2 3">
    <name type="scientific">Phenylobacterium conjunctum</name>
    <dbReference type="NCBI Taxonomy" id="1298959"/>
    <lineage>
        <taxon>Bacteria</taxon>
        <taxon>Pseudomonadati</taxon>
        <taxon>Pseudomonadota</taxon>
        <taxon>Alphaproteobacteria</taxon>
        <taxon>Caulobacterales</taxon>
        <taxon>Caulobacteraceae</taxon>
        <taxon>Phenylobacterium</taxon>
    </lineage>
</organism>
<keyword evidence="1" id="KW-0732">Signal</keyword>
<sequence>MAKTGQRGLCAAAVLLAGLVSAWPAAAQSYDPYATLGRSRPLDRLMEYERGGWSRQVRIEGRTLVVKAHPRDPSLLIQRNVGAAFLQGAAEGLSLGVAPAALADDIYSRAATKVLKTAGCRLVAMRPLDGRVSWEAEYACPSGVRIGR</sequence>
<keyword evidence="3" id="KW-1185">Reference proteome</keyword>
<accession>A0ABW3SYE3</accession>
<proteinExistence type="predicted"/>
<evidence type="ECO:0000313" key="3">
    <source>
        <dbReference type="Proteomes" id="UP001597216"/>
    </source>
</evidence>
<feature type="chain" id="PRO_5046793633" evidence="1">
    <location>
        <begin position="28"/>
        <end position="148"/>
    </location>
</feature>
<reference evidence="3" key="1">
    <citation type="journal article" date="2019" name="Int. J. Syst. Evol. Microbiol.">
        <title>The Global Catalogue of Microorganisms (GCM) 10K type strain sequencing project: providing services to taxonomists for standard genome sequencing and annotation.</title>
        <authorList>
            <consortium name="The Broad Institute Genomics Platform"/>
            <consortium name="The Broad Institute Genome Sequencing Center for Infectious Disease"/>
            <person name="Wu L."/>
            <person name="Ma J."/>
        </authorList>
    </citation>
    <scope>NUCLEOTIDE SEQUENCE [LARGE SCALE GENOMIC DNA]</scope>
    <source>
        <strain evidence="3">CCUG 55074</strain>
    </source>
</reference>
<dbReference type="Proteomes" id="UP001597216">
    <property type="component" value="Unassembled WGS sequence"/>
</dbReference>